<evidence type="ECO:0000256" key="1">
    <source>
        <dbReference type="ARBA" id="ARBA00022723"/>
    </source>
</evidence>
<proteinExistence type="predicted"/>
<gene>
    <name evidence="6" type="ORF">BGE01nite_27090</name>
</gene>
<evidence type="ECO:0000313" key="6">
    <source>
        <dbReference type="EMBL" id="GEP43418.1"/>
    </source>
</evidence>
<dbReference type="InterPro" id="IPR001876">
    <property type="entry name" value="Znf_RanBP2"/>
</dbReference>
<comment type="caution">
    <text evidence="6">The sequence shown here is derived from an EMBL/GenBank/DDBJ whole genome shotgun (WGS) entry which is preliminary data.</text>
</comment>
<dbReference type="AlphaFoldDB" id="A0A512M9K1"/>
<dbReference type="PROSITE" id="PS50199">
    <property type="entry name" value="ZF_RANBP2_2"/>
    <property type="match status" value="1"/>
</dbReference>
<name>A0A512M9K1_9BACT</name>
<evidence type="ECO:0000259" key="5">
    <source>
        <dbReference type="PROSITE" id="PS50199"/>
    </source>
</evidence>
<evidence type="ECO:0000256" key="3">
    <source>
        <dbReference type="ARBA" id="ARBA00022833"/>
    </source>
</evidence>
<feature type="domain" description="RanBP2-type" evidence="5">
    <location>
        <begin position="103"/>
        <end position="132"/>
    </location>
</feature>
<keyword evidence="1" id="KW-0479">Metal-binding</keyword>
<keyword evidence="7" id="KW-1185">Reference proteome</keyword>
<accession>A0A512M9K1</accession>
<feature type="compositionally biased region" description="Basic and acidic residues" evidence="4">
    <location>
        <begin position="148"/>
        <end position="158"/>
    </location>
</feature>
<sequence>MSWAGFVFIRQDTQRTAKLSHTHVMIIWGSKAKQKEIGSGQFYCPQCRQQSAYAHLRVSQYFTLYFIPLFPMETLGEGVCCRSCASEFNISVLSFTPEQIETAMQPWLCGKCGNRNPQPEIACLGCRTPRSLAATAAPPPLPAVPHALPDDDSRYQPR</sequence>
<feature type="region of interest" description="Disordered" evidence="4">
    <location>
        <begin position="137"/>
        <end position="158"/>
    </location>
</feature>
<dbReference type="PROSITE" id="PS01358">
    <property type="entry name" value="ZF_RANBP2_1"/>
    <property type="match status" value="1"/>
</dbReference>
<dbReference type="GO" id="GO:0008270">
    <property type="term" value="F:zinc ion binding"/>
    <property type="evidence" value="ECO:0007669"/>
    <property type="project" value="UniProtKB-KW"/>
</dbReference>
<reference evidence="6 7" key="1">
    <citation type="submission" date="2019-07" db="EMBL/GenBank/DDBJ databases">
        <title>Whole genome shotgun sequence of Brevifollis gellanilyticus NBRC 108608.</title>
        <authorList>
            <person name="Hosoyama A."/>
            <person name="Uohara A."/>
            <person name="Ohji S."/>
            <person name="Ichikawa N."/>
        </authorList>
    </citation>
    <scope>NUCLEOTIDE SEQUENCE [LARGE SCALE GENOMIC DNA]</scope>
    <source>
        <strain evidence="6 7">NBRC 108608</strain>
    </source>
</reference>
<evidence type="ECO:0000313" key="7">
    <source>
        <dbReference type="Proteomes" id="UP000321577"/>
    </source>
</evidence>
<keyword evidence="2" id="KW-0863">Zinc-finger</keyword>
<protein>
    <recommendedName>
        <fullName evidence="5">RanBP2-type domain-containing protein</fullName>
    </recommendedName>
</protein>
<dbReference type="EMBL" id="BKAG01000017">
    <property type="protein sequence ID" value="GEP43418.1"/>
    <property type="molecule type" value="Genomic_DNA"/>
</dbReference>
<dbReference type="Pfam" id="PF17032">
    <property type="entry name" value="Zn_ribbon_15"/>
    <property type="match status" value="1"/>
</dbReference>
<organism evidence="6 7">
    <name type="scientific">Brevifollis gellanilyticus</name>
    <dbReference type="NCBI Taxonomy" id="748831"/>
    <lineage>
        <taxon>Bacteria</taxon>
        <taxon>Pseudomonadati</taxon>
        <taxon>Verrucomicrobiota</taxon>
        <taxon>Verrucomicrobiia</taxon>
        <taxon>Verrucomicrobiales</taxon>
        <taxon>Verrucomicrobiaceae</taxon>
    </lineage>
</organism>
<evidence type="ECO:0000256" key="4">
    <source>
        <dbReference type="SAM" id="MobiDB-lite"/>
    </source>
</evidence>
<dbReference type="Proteomes" id="UP000321577">
    <property type="component" value="Unassembled WGS sequence"/>
</dbReference>
<keyword evidence="3" id="KW-0862">Zinc</keyword>
<dbReference type="InterPro" id="IPR031493">
    <property type="entry name" value="Zinc_ribbon_15"/>
</dbReference>
<evidence type="ECO:0000256" key="2">
    <source>
        <dbReference type="ARBA" id="ARBA00022771"/>
    </source>
</evidence>